<feature type="compositionally biased region" description="Low complexity" evidence="11">
    <location>
        <begin position="965"/>
        <end position="980"/>
    </location>
</feature>
<dbReference type="InterPro" id="IPR050164">
    <property type="entry name" value="Peptidase_C19"/>
</dbReference>
<evidence type="ECO:0000313" key="14">
    <source>
        <dbReference type="Proteomes" id="UP000789390"/>
    </source>
</evidence>
<dbReference type="Pfam" id="PF00443">
    <property type="entry name" value="UCH"/>
    <property type="match status" value="1"/>
</dbReference>
<dbReference type="GO" id="GO:0004843">
    <property type="term" value="F:cysteine-type deubiquitinase activity"/>
    <property type="evidence" value="ECO:0007669"/>
    <property type="project" value="UniProtKB-EC"/>
</dbReference>
<dbReference type="GO" id="GO:0006508">
    <property type="term" value="P:proteolysis"/>
    <property type="evidence" value="ECO:0007669"/>
    <property type="project" value="UniProtKB-KW"/>
</dbReference>
<evidence type="ECO:0000256" key="1">
    <source>
        <dbReference type="ARBA" id="ARBA00000707"/>
    </source>
</evidence>
<keyword evidence="14" id="KW-1185">Reference proteome</keyword>
<accession>A0A8J2WMF7</accession>
<comment type="catalytic activity">
    <reaction evidence="1">
        <text>Thiol-dependent hydrolysis of ester, thioester, amide, peptide and isopeptide bonds formed by the C-terminal Gly of ubiquitin (a 76-residue protein attached to proteins as an intracellular targeting signal).</text>
        <dbReference type="EC" id="3.4.19.12"/>
    </reaction>
</comment>
<feature type="region of interest" description="Disordered" evidence="11">
    <location>
        <begin position="893"/>
        <end position="934"/>
    </location>
</feature>
<evidence type="ECO:0000256" key="9">
    <source>
        <dbReference type="ARBA" id="ARBA00029910"/>
    </source>
</evidence>
<feature type="compositionally biased region" description="Low complexity" evidence="11">
    <location>
        <begin position="485"/>
        <end position="499"/>
    </location>
</feature>
<dbReference type="OrthoDB" id="289038at2759"/>
<dbReference type="GO" id="GO:0016579">
    <property type="term" value="P:protein deubiquitination"/>
    <property type="evidence" value="ECO:0007669"/>
    <property type="project" value="InterPro"/>
</dbReference>
<dbReference type="PANTHER" id="PTHR24006">
    <property type="entry name" value="UBIQUITIN CARBOXYL-TERMINAL HYDROLASE"/>
    <property type="match status" value="1"/>
</dbReference>
<keyword evidence="4" id="KW-0645">Protease</keyword>
<feature type="region of interest" description="Disordered" evidence="11">
    <location>
        <begin position="433"/>
        <end position="507"/>
    </location>
</feature>
<evidence type="ECO:0000313" key="13">
    <source>
        <dbReference type="EMBL" id="CAH0111739.1"/>
    </source>
</evidence>
<dbReference type="GO" id="GO:0005829">
    <property type="term" value="C:cytosol"/>
    <property type="evidence" value="ECO:0007669"/>
    <property type="project" value="TreeGrafter"/>
</dbReference>
<dbReference type="InterPro" id="IPR018200">
    <property type="entry name" value="USP_CS"/>
</dbReference>
<feature type="region of interest" description="Disordered" evidence="11">
    <location>
        <begin position="162"/>
        <end position="187"/>
    </location>
</feature>
<gene>
    <name evidence="13" type="ORF">DGAL_LOCUS15393</name>
</gene>
<dbReference type="PANTHER" id="PTHR24006:SF702">
    <property type="entry name" value="UBIQUITIN CARBOXYL-TERMINAL HYDROLASE 47"/>
    <property type="match status" value="1"/>
</dbReference>
<dbReference type="EC" id="3.4.19.12" evidence="3"/>
<evidence type="ECO:0000259" key="12">
    <source>
        <dbReference type="PROSITE" id="PS50235"/>
    </source>
</evidence>
<dbReference type="InterPro" id="IPR028889">
    <property type="entry name" value="USP"/>
</dbReference>
<feature type="compositionally biased region" description="Polar residues" evidence="11">
    <location>
        <begin position="1361"/>
        <end position="1374"/>
    </location>
</feature>
<dbReference type="Proteomes" id="UP000789390">
    <property type="component" value="Unassembled WGS sequence"/>
</dbReference>
<dbReference type="Pfam" id="PF25985">
    <property type="entry name" value="Ubiquitin_USP47_N"/>
    <property type="match status" value="1"/>
</dbReference>
<evidence type="ECO:0000256" key="5">
    <source>
        <dbReference type="ARBA" id="ARBA00022786"/>
    </source>
</evidence>
<keyword evidence="6" id="KW-0378">Hydrolase</keyword>
<comment type="caution">
    <text evidence="13">The sequence shown here is derived from an EMBL/GenBank/DDBJ whole genome shotgun (WGS) entry which is preliminary data.</text>
</comment>
<dbReference type="EMBL" id="CAKKLH010000316">
    <property type="protein sequence ID" value="CAH0111739.1"/>
    <property type="molecule type" value="Genomic_DNA"/>
</dbReference>
<keyword evidence="7" id="KW-0788">Thiol protease</keyword>
<name>A0A8J2WMF7_9CRUS</name>
<dbReference type="Pfam" id="PF19718">
    <property type="entry name" value="USP47_C"/>
    <property type="match status" value="1"/>
</dbReference>
<evidence type="ECO:0000256" key="8">
    <source>
        <dbReference type="ARBA" id="ARBA00026136"/>
    </source>
</evidence>
<evidence type="ECO:0000256" key="4">
    <source>
        <dbReference type="ARBA" id="ARBA00022670"/>
    </source>
</evidence>
<dbReference type="Gene3D" id="3.90.70.10">
    <property type="entry name" value="Cysteine proteinases"/>
    <property type="match status" value="1"/>
</dbReference>
<dbReference type="InterPro" id="IPR001394">
    <property type="entry name" value="Peptidase_C19_UCH"/>
</dbReference>
<dbReference type="PROSITE" id="PS50235">
    <property type="entry name" value="USP_3"/>
    <property type="match status" value="1"/>
</dbReference>
<sequence>MVCKMVPGDLTEHSAVNDSASMILSSNLSASAHSGQEGEIRMALIVVQDMTTATLQVGHTSLSLASTVLVRTLVQQVATSTNYMNGTFLLLLQPANPNSSAVTLNERLDETLESVGFVCDDGHTRNNLIIADAGSEPPKRDSPVKPELGTLCSKRLTTVPDTKSSNTVYSKRITHSSPDGETTPSDKICEMNPRRGFVGLVNQAMTCYLNSLIQTLYMTPEFRNAMYRWHFDGTEDEQAKSIPFQLQSLFLMLQTTDKSSIGTTNLTRSFGWDSSEAWQQHDIQELCRVMFDALEHTFKNTEQSDLISRLYEGKMMDYVRCLECRTEKAREDTFLDIPLPVRPFGSQTAYASIEEALKAFVAPETLDGNNQYWCEKCGKKCDAHKGLKFSRFPYLLTLHLKRFDFDYTTLHRIKLNDKVTFPEQLHLDSLLVDERNSDSNPSNKDSQDTAIEDSMSEASGSSRANSSNGIESQDDDEGIDVRAENCTSSTSNASGASGSDHQNRKNRGQGQYSYELFSIMIHSGSASGGHYYAYIKDFITCEWHCFNDQTVSSITIDDIRKTYGGGPSRSAGYFTSAYTSSTNAYMLMYRRIDKERNANFMSPSEFPDHLQQLLRRMQEEEENQRAVEEQERNTCRIQLYCHHPKRGRVDLPFKLHKEVTLRQAVSMAFEQIGDLSDIGVSLSRCRLVKYNELYDNVECSWDHRMDETVNDIFDGVRSSYKFDLLLEIIPEGQTFQVYAPGSLNAKIFMVDVDARELHVPVSIRMPFSSTVQDLKLSIKSTMNIAEDPDHIHLVTIRYSNELNRLTQKDRSLRSEGFQKAEKVYATVFASSDESEFLSLCKPRLYDLIDQYENALTVRMTLPKADKETLDRLGIDIAIPTIPTLLTTVATARTTSPMESYSPEDAASDDSLSHLERERALSEGEEEEEENRRRRLGDIEDFAAISATFQECYSEGEELPQRLPNSTSSASASEDSSLSLTDSDRTLLGDPPLAEEADCDVEMGLTTRRRNALVQVEPESVDSIPELLPELEPVKFFFKVISSSEDADEKCCTAMVDKRIPLSNFKSELEALLNVPAEFLLVYKKTPTTASTFGTTEREWAQQNETLETLGDDPQIVVRLGRALRPGEVRGKIYQLKINDTQERTQLLFEWVLSTGVQIGKMKRDILAEMKSRHGVEIPPEKCVLRKKHWRTPSTVYGDEEEVLDTELLYIFKNWEMFLQLLDVNNPSDLSSNYRGAETVIFTRRWRPSTFTLEPFVDTPLAELNRIMLGRKLYEMSGLKPDQIEIAKAPGTFPCEGSLLGVHDDITWVPLMTTGLDDDSSFKYPCCVQTDGDVVYWREKGESLKKLTEQERRDILSRENTDSTASGTSYSTVSASPRKERPLRIFIDSPKSSSVKETIEPDLD</sequence>
<dbReference type="PROSITE" id="PS00973">
    <property type="entry name" value="USP_2"/>
    <property type="match status" value="1"/>
</dbReference>
<feature type="domain" description="USP" evidence="12">
    <location>
        <begin position="198"/>
        <end position="592"/>
    </location>
</feature>
<evidence type="ECO:0000256" key="2">
    <source>
        <dbReference type="ARBA" id="ARBA00009085"/>
    </source>
</evidence>
<proteinExistence type="inferred from homology"/>
<keyword evidence="5" id="KW-0833">Ubl conjugation pathway</keyword>
<feature type="region of interest" description="Disordered" evidence="11">
    <location>
        <begin position="1354"/>
        <end position="1403"/>
    </location>
</feature>
<evidence type="ECO:0000256" key="10">
    <source>
        <dbReference type="ARBA" id="ARBA00032453"/>
    </source>
</evidence>
<reference evidence="13" key="1">
    <citation type="submission" date="2021-11" db="EMBL/GenBank/DDBJ databases">
        <authorList>
            <person name="Schell T."/>
        </authorList>
    </citation>
    <scope>NUCLEOTIDE SEQUENCE</scope>
    <source>
        <strain evidence="13">M5</strain>
    </source>
</reference>
<evidence type="ECO:0000256" key="11">
    <source>
        <dbReference type="SAM" id="MobiDB-lite"/>
    </source>
</evidence>
<evidence type="ECO:0000256" key="3">
    <source>
        <dbReference type="ARBA" id="ARBA00012759"/>
    </source>
</evidence>
<dbReference type="GO" id="GO:0005634">
    <property type="term" value="C:nucleus"/>
    <property type="evidence" value="ECO:0007669"/>
    <property type="project" value="TreeGrafter"/>
</dbReference>
<protein>
    <recommendedName>
        <fullName evidence="8">Ubiquitin carboxyl-terminal hydrolase 47</fullName>
        <ecNumber evidence="3">3.4.19.12</ecNumber>
    </recommendedName>
    <alternativeName>
        <fullName evidence="9">Ubiquitin thioesterase 47</fullName>
    </alternativeName>
    <alternativeName>
        <fullName evidence="10">Ubiquitin-specific-processing protease 47</fullName>
    </alternativeName>
</protein>
<dbReference type="CDD" id="cd02659">
    <property type="entry name" value="peptidase_C19C"/>
    <property type="match status" value="1"/>
</dbReference>
<evidence type="ECO:0000256" key="6">
    <source>
        <dbReference type="ARBA" id="ARBA00022801"/>
    </source>
</evidence>
<feature type="compositionally biased region" description="Polar residues" evidence="11">
    <location>
        <begin position="162"/>
        <end position="185"/>
    </location>
</feature>
<dbReference type="SUPFAM" id="SSF54001">
    <property type="entry name" value="Cysteine proteinases"/>
    <property type="match status" value="1"/>
</dbReference>
<evidence type="ECO:0000256" key="7">
    <source>
        <dbReference type="ARBA" id="ARBA00022807"/>
    </source>
</evidence>
<dbReference type="InterPro" id="IPR045578">
    <property type="entry name" value="USP47_C"/>
</dbReference>
<dbReference type="InterPro" id="IPR038765">
    <property type="entry name" value="Papain-like_cys_pep_sf"/>
</dbReference>
<organism evidence="13 14">
    <name type="scientific">Daphnia galeata</name>
    <dbReference type="NCBI Taxonomy" id="27404"/>
    <lineage>
        <taxon>Eukaryota</taxon>
        <taxon>Metazoa</taxon>
        <taxon>Ecdysozoa</taxon>
        <taxon>Arthropoda</taxon>
        <taxon>Crustacea</taxon>
        <taxon>Branchiopoda</taxon>
        <taxon>Diplostraca</taxon>
        <taxon>Cladocera</taxon>
        <taxon>Anomopoda</taxon>
        <taxon>Daphniidae</taxon>
        <taxon>Daphnia</taxon>
    </lineage>
</organism>
<feature type="compositionally biased region" description="Low complexity" evidence="11">
    <location>
        <begin position="456"/>
        <end position="469"/>
    </location>
</feature>
<comment type="similarity">
    <text evidence="2">Belongs to the peptidase C19 family.</text>
</comment>
<dbReference type="PROSITE" id="PS00972">
    <property type="entry name" value="USP_1"/>
    <property type="match status" value="1"/>
</dbReference>
<feature type="region of interest" description="Disordered" evidence="11">
    <location>
        <begin position="954"/>
        <end position="996"/>
    </location>
</feature>
<feature type="compositionally biased region" description="Basic and acidic residues" evidence="11">
    <location>
        <begin position="910"/>
        <end position="921"/>
    </location>
</feature>